<comment type="caution">
    <text evidence="1">The sequence shown here is derived from an EMBL/GenBank/DDBJ whole genome shotgun (WGS) entry which is preliminary data.</text>
</comment>
<proteinExistence type="predicted"/>
<dbReference type="Proteomes" id="UP000033423">
    <property type="component" value="Unassembled WGS sequence"/>
</dbReference>
<keyword evidence="2" id="KW-1185">Reference proteome</keyword>
<dbReference type="AlphaFoldDB" id="A0A0F3GSA8"/>
<evidence type="ECO:0000313" key="2">
    <source>
        <dbReference type="Proteomes" id="UP000033423"/>
    </source>
</evidence>
<reference evidence="1 2" key="1">
    <citation type="submission" date="2015-02" db="EMBL/GenBank/DDBJ databases">
        <title>Single-cell genomics of uncultivated deep-branching MTB reveals a conserved set of magnetosome genes.</title>
        <authorList>
            <person name="Kolinko S."/>
            <person name="Richter M."/>
            <person name="Glockner F.O."/>
            <person name="Brachmann A."/>
            <person name="Schuler D."/>
        </authorList>
    </citation>
    <scope>NUCLEOTIDE SEQUENCE [LARGE SCALE GENOMIC DNA]</scope>
    <source>
        <strain evidence="1">TM-1</strain>
    </source>
</reference>
<organism evidence="1 2">
    <name type="scientific">Candidatus Magnetobacterium bavaricum</name>
    <dbReference type="NCBI Taxonomy" id="29290"/>
    <lineage>
        <taxon>Bacteria</taxon>
        <taxon>Pseudomonadati</taxon>
        <taxon>Nitrospirota</taxon>
        <taxon>Thermodesulfovibrionia</taxon>
        <taxon>Thermodesulfovibrionales</taxon>
        <taxon>Candidatus Magnetobacteriaceae</taxon>
        <taxon>Candidatus Magnetobacterium</taxon>
    </lineage>
</organism>
<protein>
    <submittedName>
        <fullName evidence="1">Uncharacterized protein</fullName>
    </submittedName>
</protein>
<sequence length="269" mass="29050">MGSAGSKPKCANQFDVLCGQPAARCQVVTDQEAVGPGHEYKRVALPQCLHPPSAYADFPGGEHKSVEAYDLQCLDRVKCGTVAHCGALYGRQEVDRHRVCLNGVNHPGHVDPVLPRLTQSKYPPRAQRKSSLLDGPDGPELVLKGVGGAYPSKERLRRLDVVVVPVQTRLFEHCEGVRVKKPQRGTGQDPHVVDPPDHLRDVNEVVIRNRPASGNQAESFGPAVLSGLCSHEHLLLVSQGISLYVGVTVDGLGTKGAVLRAASRYDPLY</sequence>
<accession>A0A0F3GSA8</accession>
<dbReference type="EMBL" id="LACI01001287">
    <property type="protein sequence ID" value="KJU84794.1"/>
    <property type="molecule type" value="Genomic_DNA"/>
</dbReference>
<evidence type="ECO:0000313" key="1">
    <source>
        <dbReference type="EMBL" id="KJU84794.1"/>
    </source>
</evidence>
<name>A0A0F3GSA8_9BACT</name>
<gene>
    <name evidence="1" type="ORF">MBAV_003014</name>
</gene>